<dbReference type="NCBIfam" id="TIGR00613">
    <property type="entry name" value="reco"/>
    <property type="match status" value="1"/>
</dbReference>
<dbReference type="AlphaFoldDB" id="A0A1F5PLI2"/>
<evidence type="ECO:0000256" key="6">
    <source>
        <dbReference type="ARBA" id="ARBA00033409"/>
    </source>
</evidence>
<evidence type="ECO:0000313" key="9">
    <source>
        <dbReference type="EMBL" id="OGE90739.1"/>
    </source>
</evidence>
<dbReference type="Gene3D" id="2.40.50.140">
    <property type="entry name" value="Nucleic acid-binding proteins"/>
    <property type="match status" value="1"/>
</dbReference>
<dbReference type="InterPro" id="IPR003717">
    <property type="entry name" value="RecO"/>
</dbReference>
<dbReference type="HAMAP" id="MF_00201">
    <property type="entry name" value="RecO"/>
    <property type="match status" value="1"/>
</dbReference>
<keyword evidence="4 7" id="KW-0233">DNA recombination</keyword>
<dbReference type="GO" id="GO:0043590">
    <property type="term" value="C:bacterial nucleoid"/>
    <property type="evidence" value="ECO:0007669"/>
    <property type="project" value="TreeGrafter"/>
</dbReference>
<reference evidence="9 10" key="1">
    <citation type="journal article" date="2016" name="Nat. Commun.">
        <title>Thousands of microbial genomes shed light on interconnected biogeochemical processes in an aquifer system.</title>
        <authorList>
            <person name="Anantharaman K."/>
            <person name="Brown C.T."/>
            <person name="Hug L.A."/>
            <person name="Sharon I."/>
            <person name="Castelle C.J."/>
            <person name="Probst A.J."/>
            <person name="Thomas B.C."/>
            <person name="Singh A."/>
            <person name="Wilkins M.J."/>
            <person name="Karaoz U."/>
            <person name="Brodie E.L."/>
            <person name="Williams K.H."/>
            <person name="Hubbard S.S."/>
            <person name="Banfield J.F."/>
        </authorList>
    </citation>
    <scope>NUCLEOTIDE SEQUENCE [LARGE SCALE GENOMIC DNA]</scope>
</reference>
<dbReference type="InterPro" id="IPR042242">
    <property type="entry name" value="RecO_C"/>
</dbReference>
<dbReference type="Gene3D" id="1.20.1440.120">
    <property type="entry name" value="Recombination protein O, C-terminal domain"/>
    <property type="match status" value="1"/>
</dbReference>
<proteinExistence type="inferred from homology"/>
<keyword evidence="3 7" id="KW-0227">DNA damage</keyword>
<dbReference type="PANTHER" id="PTHR33991">
    <property type="entry name" value="DNA REPAIR PROTEIN RECO"/>
    <property type="match status" value="1"/>
</dbReference>
<comment type="similarity">
    <text evidence="1 7">Belongs to the RecO family.</text>
</comment>
<dbReference type="Pfam" id="PF02565">
    <property type="entry name" value="RecO_C"/>
    <property type="match status" value="1"/>
</dbReference>
<sequence length="182" mass="20472">MKYKKLTGIILKKQNYREADQILTLWTKQAGKVRALARGVRLLKSKLNFCLADLGICEIDLAGHHGLATLIGVKSIRQFGSLREDLKKAAVAFYAAELMLKMTADEHPNEQAFELLKNFLQELDKAEQIHGHDLIDNFALNLAQDLGFGSPKQAQSHSAVVDFVESILDRHLKSEEFMLIIN</sequence>
<dbReference type="InterPro" id="IPR012340">
    <property type="entry name" value="NA-bd_OB-fold"/>
</dbReference>
<evidence type="ECO:0000313" key="10">
    <source>
        <dbReference type="Proteomes" id="UP000177682"/>
    </source>
</evidence>
<feature type="domain" description="DNA replication/recombination mediator RecO N-terminal" evidence="8">
    <location>
        <begin position="1"/>
        <end position="79"/>
    </location>
</feature>
<dbReference type="InterPro" id="IPR022572">
    <property type="entry name" value="DNA_rep/recomb_RecO_N"/>
</dbReference>
<dbReference type="InterPro" id="IPR037278">
    <property type="entry name" value="ARFGAP/RecO"/>
</dbReference>
<name>A0A1F5PLI2_9BACT</name>
<dbReference type="EMBL" id="MFEY01000004">
    <property type="protein sequence ID" value="OGE90739.1"/>
    <property type="molecule type" value="Genomic_DNA"/>
</dbReference>
<protein>
    <recommendedName>
        <fullName evidence="2 7">DNA repair protein RecO</fullName>
    </recommendedName>
    <alternativeName>
        <fullName evidence="6 7">Recombination protein O</fullName>
    </alternativeName>
</protein>
<dbReference type="PANTHER" id="PTHR33991:SF1">
    <property type="entry name" value="DNA REPAIR PROTEIN RECO"/>
    <property type="match status" value="1"/>
</dbReference>
<evidence type="ECO:0000256" key="4">
    <source>
        <dbReference type="ARBA" id="ARBA00023172"/>
    </source>
</evidence>
<dbReference type="Proteomes" id="UP000177682">
    <property type="component" value="Unassembled WGS sequence"/>
</dbReference>
<evidence type="ECO:0000256" key="3">
    <source>
        <dbReference type="ARBA" id="ARBA00022763"/>
    </source>
</evidence>
<evidence type="ECO:0000256" key="2">
    <source>
        <dbReference type="ARBA" id="ARBA00021310"/>
    </source>
</evidence>
<evidence type="ECO:0000256" key="1">
    <source>
        <dbReference type="ARBA" id="ARBA00007452"/>
    </source>
</evidence>
<dbReference type="SUPFAM" id="SSF50249">
    <property type="entry name" value="Nucleic acid-binding proteins"/>
    <property type="match status" value="1"/>
</dbReference>
<evidence type="ECO:0000259" key="8">
    <source>
        <dbReference type="Pfam" id="PF11967"/>
    </source>
</evidence>
<evidence type="ECO:0000256" key="5">
    <source>
        <dbReference type="ARBA" id="ARBA00023204"/>
    </source>
</evidence>
<dbReference type="GO" id="GO:0006302">
    <property type="term" value="P:double-strand break repair"/>
    <property type="evidence" value="ECO:0007669"/>
    <property type="project" value="TreeGrafter"/>
</dbReference>
<accession>A0A1F5PLI2</accession>
<comment type="caution">
    <text evidence="9">The sequence shown here is derived from an EMBL/GenBank/DDBJ whole genome shotgun (WGS) entry which is preliminary data.</text>
</comment>
<dbReference type="SUPFAM" id="SSF57863">
    <property type="entry name" value="ArfGap/RecO-like zinc finger"/>
    <property type="match status" value="1"/>
</dbReference>
<dbReference type="GO" id="GO:0006310">
    <property type="term" value="P:DNA recombination"/>
    <property type="evidence" value="ECO:0007669"/>
    <property type="project" value="UniProtKB-UniRule"/>
</dbReference>
<gene>
    <name evidence="7" type="primary">recO</name>
    <name evidence="9" type="ORF">A3E29_01270</name>
</gene>
<comment type="function">
    <text evidence="7">Involved in DNA repair and RecF pathway recombination.</text>
</comment>
<organism evidence="9 10">
    <name type="scientific">Candidatus Doudnabacteria bacterium RIFCSPHIGHO2_12_FULL_48_16</name>
    <dbReference type="NCBI Taxonomy" id="1817838"/>
    <lineage>
        <taxon>Bacteria</taxon>
        <taxon>Candidatus Doudnaibacteriota</taxon>
    </lineage>
</organism>
<keyword evidence="5 7" id="KW-0234">DNA repair</keyword>
<dbReference type="Pfam" id="PF11967">
    <property type="entry name" value="RecO_N"/>
    <property type="match status" value="1"/>
</dbReference>
<evidence type="ECO:0000256" key="7">
    <source>
        <dbReference type="HAMAP-Rule" id="MF_00201"/>
    </source>
</evidence>